<name>A0A813KU96_POLGL</name>
<sequence length="212" mass="23898">MTAMANILPFSVAGTSSQAHGGHCKTYKIERAAEVPALQVHHRIRAHSCSHQNVDAVFHDFSVQLAEHSFEIECVRLAMNLTWSGFQRNLLHVVVSLLRDVVYDDACRHTNVGHTNKDINTTKKLVQWLTFHKGQIAIADCRDCHNRKIERVHESPAKSIVAVLTKKDCTVNGKQPDCKQHLLILMFFLRQDVLCVIRVKNCAIGSIAIMVR</sequence>
<accession>A0A813KU96</accession>
<protein>
    <submittedName>
        <fullName evidence="1">Uncharacterized protein</fullName>
    </submittedName>
</protein>
<dbReference type="EMBL" id="CAJNNW010032414">
    <property type="protein sequence ID" value="CAE8712904.1"/>
    <property type="molecule type" value="Genomic_DNA"/>
</dbReference>
<organism evidence="1 2">
    <name type="scientific">Polarella glacialis</name>
    <name type="common">Dinoflagellate</name>
    <dbReference type="NCBI Taxonomy" id="89957"/>
    <lineage>
        <taxon>Eukaryota</taxon>
        <taxon>Sar</taxon>
        <taxon>Alveolata</taxon>
        <taxon>Dinophyceae</taxon>
        <taxon>Suessiales</taxon>
        <taxon>Suessiaceae</taxon>
        <taxon>Polarella</taxon>
    </lineage>
</organism>
<evidence type="ECO:0000313" key="1">
    <source>
        <dbReference type="EMBL" id="CAE8712904.1"/>
    </source>
</evidence>
<dbReference type="Proteomes" id="UP000626109">
    <property type="component" value="Unassembled WGS sequence"/>
</dbReference>
<evidence type="ECO:0000313" key="2">
    <source>
        <dbReference type="Proteomes" id="UP000626109"/>
    </source>
</evidence>
<dbReference type="AlphaFoldDB" id="A0A813KU96"/>
<comment type="caution">
    <text evidence="1">The sequence shown here is derived from an EMBL/GenBank/DDBJ whole genome shotgun (WGS) entry which is preliminary data.</text>
</comment>
<gene>
    <name evidence="1" type="ORF">PGLA2088_LOCUS37233</name>
</gene>
<reference evidence="1" key="1">
    <citation type="submission" date="2021-02" db="EMBL/GenBank/DDBJ databases">
        <authorList>
            <person name="Dougan E. K."/>
            <person name="Rhodes N."/>
            <person name="Thang M."/>
            <person name="Chan C."/>
        </authorList>
    </citation>
    <scope>NUCLEOTIDE SEQUENCE</scope>
</reference>
<proteinExistence type="predicted"/>